<dbReference type="GO" id="GO:0005524">
    <property type="term" value="F:ATP binding"/>
    <property type="evidence" value="ECO:0007669"/>
    <property type="project" value="UniProtKB-UniRule"/>
</dbReference>
<dbReference type="SUPFAM" id="SSF52540">
    <property type="entry name" value="P-loop containing nucleoside triphosphate hydrolases"/>
    <property type="match status" value="1"/>
</dbReference>
<proteinExistence type="inferred from homology"/>
<dbReference type="Pfam" id="PF22740">
    <property type="entry name" value="PapZ_C"/>
    <property type="match status" value="1"/>
</dbReference>
<evidence type="ECO:0000256" key="4">
    <source>
        <dbReference type="HAMAP-Rule" id="MF_00636"/>
    </source>
</evidence>
<dbReference type="InterPro" id="IPR005337">
    <property type="entry name" value="RapZ-like"/>
</dbReference>
<evidence type="ECO:0000259" key="7">
    <source>
        <dbReference type="Pfam" id="PF22740"/>
    </source>
</evidence>
<keyword evidence="3 4" id="KW-0342">GTP-binding</keyword>
<dbReference type="Pfam" id="PF03668">
    <property type="entry name" value="RapZ-like_N"/>
    <property type="match status" value="1"/>
</dbReference>
<accession>A0A930YMA8</accession>
<keyword evidence="2 4" id="KW-0067">ATP-binding</keyword>
<feature type="binding site" evidence="4">
    <location>
        <begin position="114"/>
        <end position="117"/>
    </location>
    <ligand>
        <name>GTP</name>
        <dbReference type="ChEBI" id="CHEBI:37565"/>
    </ligand>
</feature>
<dbReference type="InterPro" id="IPR027417">
    <property type="entry name" value="P-loop_NTPase"/>
</dbReference>
<comment type="caution">
    <text evidence="8">The sequence shown here is derived from an EMBL/GenBank/DDBJ whole genome shotgun (WGS) entry which is preliminary data.</text>
</comment>
<name>A0A930YMA8_9ACTN</name>
<evidence type="ECO:0000256" key="1">
    <source>
        <dbReference type="ARBA" id="ARBA00022741"/>
    </source>
</evidence>
<feature type="binding site" evidence="4">
    <location>
        <begin position="63"/>
        <end position="70"/>
    </location>
    <ligand>
        <name>ATP</name>
        <dbReference type="ChEBI" id="CHEBI:30616"/>
    </ligand>
</feature>
<dbReference type="PIRSF" id="PIRSF005052">
    <property type="entry name" value="P-loopkin"/>
    <property type="match status" value="1"/>
</dbReference>
<sequence length="338" mass="37108">MRAGHRPTHRTGDKGRGRPAQPQDCLREHRHRRDRRGLAVPTEEARLEGQLDGLAGELVVVTGMTGAGRSTAAKELEDLGFYVIDNLPPGLLRQVVGLVDESRGTEQPIAVVVDVRSGSFFESLHANLAQGATGRHTTLLFLDANDDVLVRRQEAARRPHPLQGTGRLLDGLVRERAVLAELRSDADLVIDTSNLNVHQLTSRIRESFGDPDATRLQINVISFGFKYGIPIDADYVADMRFLPNPYWQPKLRPKSGLDPDVADYVKSQPGAVQFLAAYLPVLEGVALGYLAEGKRFMTVAIGCTGGKHRSVSMAQEISRRLADVGYDVATIHRDLGRE</sequence>
<dbReference type="AlphaFoldDB" id="A0A930YMA8"/>
<dbReference type="NCBIfam" id="NF003828">
    <property type="entry name" value="PRK05416.1"/>
    <property type="match status" value="1"/>
</dbReference>
<evidence type="ECO:0000256" key="5">
    <source>
        <dbReference type="SAM" id="MobiDB-lite"/>
    </source>
</evidence>
<evidence type="ECO:0000313" key="9">
    <source>
        <dbReference type="Proteomes" id="UP000660668"/>
    </source>
</evidence>
<feature type="domain" description="RapZ-like N-terminal" evidence="6">
    <location>
        <begin position="57"/>
        <end position="209"/>
    </location>
</feature>
<organism evidence="8 9">
    <name type="scientific">Nocardioides agariphilus</name>
    <dbReference type="NCBI Taxonomy" id="433664"/>
    <lineage>
        <taxon>Bacteria</taxon>
        <taxon>Bacillati</taxon>
        <taxon>Actinomycetota</taxon>
        <taxon>Actinomycetes</taxon>
        <taxon>Propionibacteriales</taxon>
        <taxon>Nocardioidaceae</taxon>
        <taxon>Nocardioides</taxon>
    </lineage>
</organism>
<keyword evidence="9" id="KW-1185">Reference proteome</keyword>
<gene>
    <name evidence="8" type="primary">rapZ</name>
    <name evidence="8" type="ORF">ISU10_09040</name>
</gene>
<dbReference type="EMBL" id="JADKPO010000010">
    <property type="protein sequence ID" value="MBF4767909.1"/>
    <property type="molecule type" value="Genomic_DNA"/>
</dbReference>
<feature type="domain" description="RapZ C-terminal" evidence="7">
    <location>
        <begin position="216"/>
        <end position="335"/>
    </location>
</feature>
<dbReference type="PANTHER" id="PTHR30448:SF0">
    <property type="entry name" value="RNASE ADAPTER PROTEIN RAPZ"/>
    <property type="match status" value="1"/>
</dbReference>
<feature type="region of interest" description="Disordered" evidence="5">
    <location>
        <begin position="1"/>
        <end position="38"/>
    </location>
</feature>
<evidence type="ECO:0000313" key="8">
    <source>
        <dbReference type="EMBL" id="MBF4767909.1"/>
    </source>
</evidence>
<reference evidence="8" key="1">
    <citation type="submission" date="2020-11" db="EMBL/GenBank/DDBJ databases">
        <title>Nocardioides cynanchi sp. nov., isolated from soil of rhizosphere of Cynanchum wilfordii.</title>
        <authorList>
            <person name="Lee J.-S."/>
            <person name="Suh M.K."/>
            <person name="Kim J.-S."/>
        </authorList>
    </citation>
    <scope>NUCLEOTIDE SEQUENCE</scope>
    <source>
        <strain evidence="8">KCTC 19276</strain>
    </source>
</reference>
<protein>
    <submittedName>
        <fullName evidence="8">RNase adapter RapZ</fullName>
    </submittedName>
</protein>
<dbReference type="PANTHER" id="PTHR30448">
    <property type="entry name" value="RNASE ADAPTER PROTEIN RAPZ"/>
    <property type="match status" value="1"/>
</dbReference>
<dbReference type="InterPro" id="IPR053930">
    <property type="entry name" value="RapZ-like_N"/>
</dbReference>
<evidence type="ECO:0000259" key="6">
    <source>
        <dbReference type="Pfam" id="PF03668"/>
    </source>
</evidence>
<dbReference type="Proteomes" id="UP000660668">
    <property type="component" value="Unassembled WGS sequence"/>
</dbReference>
<dbReference type="HAMAP" id="MF_00636">
    <property type="entry name" value="RapZ_like"/>
    <property type="match status" value="1"/>
</dbReference>
<dbReference type="InterPro" id="IPR053931">
    <property type="entry name" value="RapZ_C"/>
</dbReference>
<keyword evidence="1 4" id="KW-0547">Nucleotide-binding</keyword>
<dbReference type="GO" id="GO:0005525">
    <property type="term" value="F:GTP binding"/>
    <property type="evidence" value="ECO:0007669"/>
    <property type="project" value="UniProtKB-UniRule"/>
</dbReference>
<evidence type="ECO:0000256" key="2">
    <source>
        <dbReference type="ARBA" id="ARBA00022840"/>
    </source>
</evidence>
<dbReference type="Gene3D" id="3.40.50.300">
    <property type="entry name" value="P-loop containing nucleotide triphosphate hydrolases"/>
    <property type="match status" value="1"/>
</dbReference>
<evidence type="ECO:0000256" key="3">
    <source>
        <dbReference type="ARBA" id="ARBA00023134"/>
    </source>
</evidence>